<accession>A0A1N6XGT2</accession>
<dbReference type="STRING" id="1604334.SAMN05421546_2236"/>
<name>A0A1N6XGT2_9GAMM</name>
<sequence length="91" mass="9851">MTLEIKHDASRHRFTTEVDGLDAYVEYELEGGVMAITHTIVPAAIGGRGIAGALVQAAFDHARLEGLKVAPLCSYAQAWVGKHRDYADLLT</sequence>
<dbReference type="InterPro" id="IPR045057">
    <property type="entry name" value="Gcn5-rel_NAT"/>
</dbReference>
<evidence type="ECO:0000259" key="1">
    <source>
        <dbReference type="PROSITE" id="PS51729"/>
    </source>
</evidence>
<dbReference type="PROSITE" id="PS51729">
    <property type="entry name" value="GNAT_YJDJ"/>
    <property type="match status" value="1"/>
</dbReference>
<evidence type="ECO:0000313" key="3">
    <source>
        <dbReference type="Proteomes" id="UP000241788"/>
    </source>
</evidence>
<evidence type="ECO:0000313" key="2">
    <source>
        <dbReference type="EMBL" id="SIR01596.1"/>
    </source>
</evidence>
<dbReference type="PANTHER" id="PTHR31435:SF9">
    <property type="entry name" value="PROTEIN NATD1"/>
    <property type="match status" value="1"/>
</dbReference>
<dbReference type="AlphaFoldDB" id="A0A1N6XGT2"/>
<dbReference type="RefSeq" id="WP_076588208.1">
    <property type="nucleotide sequence ID" value="NZ_FTLW01000005.1"/>
</dbReference>
<feature type="domain" description="N-acetyltransferase" evidence="1">
    <location>
        <begin position="6"/>
        <end position="91"/>
    </location>
</feature>
<dbReference type="OrthoDB" id="9813275at2"/>
<gene>
    <name evidence="2" type="ORF">SAMN05421546_2236</name>
</gene>
<proteinExistence type="predicted"/>
<dbReference type="InterPro" id="IPR016181">
    <property type="entry name" value="Acyl_CoA_acyltransferase"/>
</dbReference>
<dbReference type="PANTHER" id="PTHR31435">
    <property type="entry name" value="PROTEIN NATD1"/>
    <property type="match status" value="1"/>
</dbReference>
<protein>
    <recommendedName>
        <fullName evidence="1">N-acetyltransferase domain-containing protein</fullName>
    </recommendedName>
</protein>
<reference evidence="3" key="1">
    <citation type="submission" date="2017-01" db="EMBL/GenBank/DDBJ databases">
        <authorList>
            <person name="Varghese N."/>
            <person name="Submissions S."/>
        </authorList>
    </citation>
    <scope>NUCLEOTIDE SEQUENCE [LARGE SCALE GENOMIC DNA]</scope>
    <source>
        <strain evidence="3">UM1</strain>
    </source>
</reference>
<dbReference type="Pfam" id="PF14542">
    <property type="entry name" value="Acetyltransf_CG"/>
    <property type="match status" value="1"/>
</dbReference>
<dbReference type="EMBL" id="FTLW01000005">
    <property type="protein sequence ID" value="SIR01596.1"/>
    <property type="molecule type" value="Genomic_DNA"/>
</dbReference>
<keyword evidence="3" id="KW-1185">Reference proteome</keyword>
<dbReference type="SUPFAM" id="SSF55729">
    <property type="entry name" value="Acyl-CoA N-acyltransferases (Nat)"/>
    <property type="match status" value="1"/>
</dbReference>
<organism evidence="2 3">
    <name type="scientific">Solilutibacter tolerans</name>
    <dbReference type="NCBI Taxonomy" id="1604334"/>
    <lineage>
        <taxon>Bacteria</taxon>
        <taxon>Pseudomonadati</taxon>
        <taxon>Pseudomonadota</taxon>
        <taxon>Gammaproteobacteria</taxon>
        <taxon>Lysobacterales</taxon>
        <taxon>Lysobacteraceae</taxon>
        <taxon>Solilutibacter</taxon>
    </lineage>
</organism>
<dbReference type="Gene3D" id="3.40.630.30">
    <property type="match status" value="1"/>
</dbReference>
<dbReference type="Proteomes" id="UP000241788">
    <property type="component" value="Unassembled WGS sequence"/>
</dbReference>
<dbReference type="InterPro" id="IPR031165">
    <property type="entry name" value="GNAT_YJDJ"/>
</dbReference>